<evidence type="ECO:0000256" key="1">
    <source>
        <dbReference type="ARBA" id="ARBA00022723"/>
    </source>
</evidence>
<comment type="caution">
    <text evidence="6">The sequence shown here is derived from an EMBL/GenBank/DDBJ whole genome shotgun (WGS) entry which is preliminary data.</text>
</comment>
<dbReference type="PANTHER" id="PTHR15710">
    <property type="entry name" value="E3 UBIQUITIN-PROTEIN LIGASE PRAJA"/>
    <property type="match status" value="1"/>
</dbReference>
<keyword evidence="3" id="KW-0862">Zinc</keyword>
<dbReference type="SUPFAM" id="SSF57850">
    <property type="entry name" value="RING/U-box"/>
    <property type="match status" value="1"/>
</dbReference>
<dbReference type="GO" id="GO:0008270">
    <property type="term" value="F:zinc ion binding"/>
    <property type="evidence" value="ECO:0007669"/>
    <property type="project" value="UniProtKB-KW"/>
</dbReference>
<reference evidence="6 7" key="1">
    <citation type="journal article" date="2020" name="IScience">
        <title>Genome Sequencing of the Endangered Kingdonia uniflora (Circaeasteraceae, Ranunculales) Reveals Potential Mechanisms of Evolutionary Specialization.</title>
        <authorList>
            <person name="Sun Y."/>
            <person name="Deng T."/>
            <person name="Zhang A."/>
            <person name="Moore M.J."/>
            <person name="Landis J.B."/>
            <person name="Lin N."/>
            <person name="Zhang H."/>
            <person name="Zhang X."/>
            <person name="Huang J."/>
            <person name="Zhang X."/>
            <person name="Sun H."/>
            <person name="Wang H."/>
        </authorList>
    </citation>
    <scope>NUCLEOTIDE SEQUENCE [LARGE SCALE GENOMIC DNA]</scope>
    <source>
        <strain evidence="6">TB1705</strain>
        <tissue evidence="6">Leaf</tissue>
    </source>
</reference>
<dbReference type="CDD" id="cd16454">
    <property type="entry name" value="RING-H2_PA-TM-RING"/>
    <property type="match status" value="1"/>
</dbReference>
<evidence type="ECO:0000313" key="7">
    <source>
        <dbReference type="Proteomes" id="UP000541444"/>
    </source>
</evidence>
<name>A0A7J7MZ77_9MAGN</name>
<proteinExistence type="predicted"/>
<dbReference type="InterPro" id="IPR013083">
    <property type="entry name" value="Znf_RING/FYVE/PHD"/>
</dbReference>
<protein>
    <recommendedName>
        <fullName evidence="5">RING-type domain-containing protein</fullName>
    </recommendedName>
</protein>
<feature type="domain" description="RING-type" evidence="5">
    <location>
        <begin position="61"/>
        <end position="103"/>
    </location>
</feature>
<gene>
    <name evidence="6" type="ORF">GIB67_032899</name>
</gene>
<dbReference type="SMART" id="SM00184">
    <property type="entry name" value="RING"/>
    <property type="match status" value="1"/>
</dbReference>
<evidence type="ECO:0000256" key="4">
    <source>
        <dbReference type="PROSITE-ProRule" id="PRU00175"/>
    </source>
</evidence>
<sequence>MSGFILDLVSFNSEECFDIDFALTTAVDEEEEEEEHYFVAAPADPSLLVFDMPTVLCVGTCSVCIEEFVGDGKDAKQMPCGHIYHSTCISSWLSRHNSCPLCRSPLALP</sequence>
<keyword evidence="7" id="KW-1185">Reference proteome</keyword>
<dbReference type="Gene3D" id="3.30.40.10">
    <property type="entry name" value="Zinc/RING finger domain, C3HC4 (zinc finger)"/>
    <property type="match status" value="1"/>
</dbReference>
<evidence type="ECO:0000256" key="3">
    <source>
        <dbReference type="ARBA" id="ARBA00022833"/>
    </source>
</evidence>
<evidence type="ECO:0000259" key="5">
    <source>
        <dbReference type="PROSITE" id="PS50089"/>
    </source>
</evidence>
<dbReference type="InterPro" id="IPR001841">
    <property type="entry name" value="Znf_RING"/>
</dbReference>
<dbReference type="AlphaFoldDB" id="A0A7J7MZ77"/>
<dbReference type="Pfam" id="PF13639">
    <property type="entry name" value="zf-RING_2"/>
    <property type="match status" value="1"/>
</dbReference>
<keyword evidence="2 4" id="KW-0863">Zinc-finger</keyword>
<dbReference type="OrthoDB" id="21204at2759"/>
<dbReference type="PANTHER" id="PTHR15710:SF74">
    <property type="entry name" value="RING-TYPE E3 UBIQUITIN TRANSFERASE-RELATED"/>
    <property type="match status" value="1"/>
</dbReference>
<keyword evidence="1" id="KW-0479">Metal-binding</keyword>
<organism evidence="6 7">
    <name type="scientific">Kingdonia uniflora</name>
    <dbReference type="NCBI Taxonomy" id="39325"/>
    <lineage>
        <taxon>Eukaryota</taxon>
        <taxon>Viridiplantae</taxon>
        <taxon>Streptophyta</taxon>
        <taxon>Embryophyta</taxon>
        <taxon>Tracheophyta</taxon>
        <taxon>Spermatophyta</taxon>
        <taxon>Magnoliopsida</taxon>
        <taxon>Ranunculales</taxon>
        <taxon>Circaeasteraceae</taxon>
        <taxon>Kingdonia</taxon>
    </lineage>
</organism>
<dbReference type="PROSITE" id="PS50089">
    <property type="entry name" value="ZF_RING_2"/>
    <property type="match status" value="1"/>
</dbReference>
<accession>A0A7J7MZ77</accession>
<evidence type="ECO:0000256" key="2">
    <source>
        <dbReference type="ARBA" id="ARBA00022771"/>
    </source>
</evidence>
<dbReference type="EMBL" id="JACGCM010001177">
    <property type="protein sequence ID" value="KAF6160062.1"/>
    <property type="molecule type" value="Genomic_DNA"/>
</dbReference>
<evidence type="ECO:0000313" key="6">
    <source>
        <dbReference type="EMBL" id="KAF6160062.1"/>
    </source>
</evidence>
<dbReference type="Proteomes" id="UP000541444">
    <property type="component" value="Unassembled WGS sequence"/>
</dbReference>